<organism evidence="1 2">
    <name type="scientific">Sphingomonas alba</name>
    <dbReference type="NCBI Taxonomy" id="2908208"/>
    <lineage>
        <taxon>Bacteria</taxon>
        <taxon>Pseudomonadati</taxon>
        <taxon>Pseudomonadota</taxon>
        <taxon>Alphaproteobacteria</taxon>
        <taxon>Sphingomonadales</taxon>
        <taxon>Sphingomonadaceae</taxon>
        <taxon>Sphingomonas</taxon>
    </lineage>
</organism>
<evidence type="ECO:0000313" key="1">
    <source>
        <dbReference type="EMBL" id="MCL6682880.1"/>
    </source>
</evidence>
<evidence type="ECO:0000313" key="2">
    <source>
        <dbReference type="Proteomes" id="UP001165363"/>
    </source>
</evidence>
<name>A0ABT0RJU3_9SPHN</name>
<keyword evidence="2" id="KW-1185">Reference proteome</keyword>
<reference evidence="1" key="1">
    <citation type="submission" date="2022-05" db="EMBL/GenBank/DDBJ databases">
        <authorList>
            <person name="Jo J.-H."/>
            <person name="Im W.-T."/>
        </authorList>
    </citation>
    <scope>NUCLEOTIDE SEQUENCE</scope>
    <source>
        <strain evidence="1">SE158</strain>
    </source>
</reference>
<gene>
    <name evidence="1" type="ORF">LZ536_03055</name>
</gene>
<proteinExistence type="predicted"/>
<dbReference type="Proteomes" id="UP001165363">
    <property type="component" value="Unassembled WGS sequence"/>
</dbReference>
<sequence length="69" mass="7792">MDDLFIASRTSLTDAQDLIREFGGEAALQAAVRAEKSREAENILKFCHWRQVERLIDALHGDEPQGTIH</sequence>
<dbReference type="EMBL" id="JAMGBD010000001">
    <property type="protein sequence ID" value="MCL6682880.1"/>
    <property type="molecule type" value="Genomic_DNA"/>
</dbReference>
<protein>
    <submittedName>
        <fullName evidence="1">Uncharacterized protein</fullName>
    </submittedName>
</protein>
<accession>A0ABT0RJU3</accession>
<dbReference type="RefSeq" id="WP_249846822.1">
    <property type="nucleotide sequence ID" value="NZ_JAMGBD010000001.1"/>
</dbReference>
<comment type="caution">
    <text evidence="1">The sequence shown here is derived from an EMBL/GenBank/DDBJ whole genome shotgun (WGS) entry which is preliminary data.</text>
</comment>